<evidence type="ECO:0000313" key="2">
    <source>
        <dbReference type="Proteomes" id="UP000758603"/>
    </source>
</evidence>
<organism evidence="1 2">
    <name type="scientific">Truncatella angustata</name>
    <dbReference type="NCBI Taxonomy" id="152316"/>
    <lineage>
        <taxon>Eukaryota</taxon>
        <taxon>Fungi</taxon>
        <taxon>Dikarya</taxon>
        <taxon>Ascomycota</taxon>
        <taxon>Pezizomycotina</taxon>
        <taxon>Sordariomycetes</taxon>
        <taxon>Xylariomycetidae</taxon>
        <taxon>Amphisphaeriales</taxon>
        <taxon>Sporocadaceae</taxon>
        <taxon>Truncatella</taxon>
    </lineage>
</organism>
<reference evidence="1" key="1">
    <citation type="journal article" date="2021" name="Nat. Commun.">
        <title>Genetic determinants of endophytism in the Arabidopsis root mycobiome.</title>
        <authorList>
            <person name="Mesny F."/>
            <person name="Miyauchi S."/>
            <person name="Thiergart T."/>
            <person name="Pickel B."/>
            <person name="Atanasova L."/>
            <person name="Karlsson M."/>
            <person name="Huettel B."/>
            <person name="Barry K.W."/>
            <person name="Haridas S."/>
            <person name="Chen C."/>
            <person name="Bauer D."/>
            <person name="Andreopoulos W."/>
            <person name="Pangilinan J."/>
            <person name="LaButti K."/>
            <person name="Riley R."/>
            <person name="Lipzen A."/>
            <person name="Clum A."/>
            <person name="Drula E."/>
            <person name="Henrissat B."/>
            <person name="Kohler A."/>
            <person name="Grigoriev I.V."/>
            <person name="Martin F.M."/>
            <person name="Hacquard S."/>
        </authorList>
    </citation>
    <scope>NUCLEOTIDE SEQUENCE</scope>
    <source>
        <strain evidence="1">MPI-SDFR-AT-0073</strain>
    </source>
</reference>
<keyword evidence="2" id="KW-1185">Reference proteome</keyword>
<comment type="caution">
    <text evidence="1">The sequence shown here is derived from an EMBL/GenBank/DDBJ whole genome shotgun (WGS) entry which is preliminary data.</text>
</comment>
<gene>
    <name evidence="1" type="ORF">BKA67DRAFT_558983</name>
</gene>
<dbReference type="GeneID" id="70131250"/>
<proteinExistence type="predicted"/>
<dbReference type="EMBL" id="JAGPXC010000002">
    <property type="protein sequence ID" value="KAH6658763.1"/>
    <property type="molecule type" value="Genomic_DNA"/>
</dbReference>
<protein>
    <submittedName>
        <fullName evidence="1">Uncharacterized protein</fullName>
    </submittedName>
</protein>
<accession>A0A9P8UV34</accession>
<dbReference type="AlphaFoldDB" id="A0A9P8UV34"/>
<dbReference type="Proteomes" id="UP000758603">
    <property type="component" value="Unassembled WGS sequence"/>
</dbReference>
<evidence type="ECO:0000313" key="1">
    <source>
        <dbReference type="EMBL" id="KAH6658763.1"/>
    </source>
</evidence>
<sequence length="115" mass="13098">MDFIISTEKSTHNSRTTVTILTSNEDVNNIIKGLCTNEKPARNIEAYNNRIDPDKCVRNSGRGLFVQCIRVKGHFGGCYGNYKWRDHVAKCNMYALNELDNDVIMVEGKRVTKVE</sequence>
<name>A0A9P8UV34_9PEZI</name>
<dbReference type="RefSeq" id="XP_045962997.1">
    <property type="nucleotide sequence ID" value="XM_046102358.1"/>
</dbReference>
<dbReference type="OrthoDB" id="5071280at2759"/>